<dbReference type="EMBL" id="CP036528">
    <property type="protein sequence ID" value="QBK26136.1"/>
    <property type="molecule type" value="Genomic_DNA"/>
</dbReference>
<accession>A0A4P6UVG7</accession>
<dbReference type="Proteomes" id="UP000291151">
    <property type="component" value="Chromosome"/>
</dbReference>
<proteinExistence type="predicted"/>
<dbReference type="KEGG" id="uth:DKZ56_09800"/>
<protein>
    <recommendedName>
        <fullName evidence="3">DUF2187 domain-containing protein</fullName>
    </recommendedName>
</protein>
<organism evidence="1 2">
    <name type="scientific">Ureibacillus thermophilus</name>
    <dbReference type="NCBI Taxonomy" id="367743"/>
    <lineage>
        <taxon>Bacteria</taxon>
        <taxon>Bacillati</taxon>
        <taxon>Bacillota</taxon>
        <taxon>Bacilli</taxon>
        <taxon>Bacillales</taxon>
        <taxon>Caryophanaceae</taxon>
        <taxon>Ureibacillus</taxon>
    </lineage>
</organism>
<dbReference type="RefSeq" id="WP_208649824.1">
    <property type="nucleotide sequence ID" value="NZ_CP036528.1"/>
</dbReference>
<gene>
    <name evidence="1" type="ORF">DKZ56_09800</name>
</gene>
<dbReference type="AlphaFoldDB" id="A0A4P6UVG7"/>
<evidence type="ECO:0008006" key="3">
    <source>
        <dbReference type="Google" id="ProtNLM"/>
    </source>
</evidence>
<keyword evidence="2" id="KW-1185">Reference proteome</keyword>
<evidence type="ECO:0000313" key="2">
    <source>
        <dbReference type="Proteomes" id="UP000291151"/>
    </source>
</evidence>
<reference evidence="1 2" key="1">
    <citation type="submission" date="2019-02" db="EMBL/GenBank/DDBJ databases">
        <title>Ureibacillus thermophilus.</title>
        <authorList>
            <person name="Sunny J.S."/>
            <person name="Natarajan A."/>
            <person name="Saleena L.M."/>
        </authorList>
    </citation>
    <scope>NUCLEOTIDE SEQUENCE [LARGE SCALE GENOMIC DNA]</scope>
    <source>
        <strain evidence="1 2">LM102</strain>
    </source>
</reference>
<evidence type="ECO:0000313" key="1">
    <source>
        <dbReference type="EMBL" id="QBK26136.1"/>
    </source>
</evidence>
<name>A0A4P6UVG7_9BACL</name>
<sequence length="71" mass="8341">MFEKIKYLIGKPIGVHFKNGLSVSGVLCDVSDEEISIIEYLYQEKFIQRYYDVQMIQGIYMFPSCSDEYLN</sequence>